<protein>
    <recommendedName>
        <fullName evidence="3">Nucleotidyltransferase</fullName>
    </recommendedName>
</protein>
<proteinExistence type="predicted"/>
<evidence type="ECO:0008006" key="3">
    <source>
        <dbReference type="Google" id="ProtNLM"/>
    </source>
</evidence>
<name>A0A2Z3S3N6_9MICO</name>
<keyword evidence="2" id="KW-1185">Reference proteome</keyword>
<organism evidence="1 2">
    <name type="scientific">Aurantimicrobium photophilum</name>
    <dbReference type="NCBI Taxonomy" id="1987356"/>
    <lineage>
        <taxon>Bacteria</taxon>
        <taxon>Bacillati</taxon>
        <taxon>Actinomycetota</taxon>
        <taxon>Actinomycetes</taxon>
        <taxon>Micrococcales</taxon>
        <taxon>Microbacteriaceae</taxon>
        <taxon>Aurantimicrobium</taxon>
    </lineage>
</organism>
<dbReference type="EMBL" id="CP023994">
    <property type="protein sequence ID" value="AWR21012.1"/>
    <property type="molecule type" value="Genomic_DNA"/>
</dbReference>
<sequence>MNSFGESPDSLVVTARLALLDALEALGDHRDSIIVIGAQAVYLHTGALTDVALAEMTTDGDLAVDPRELSNEPLIENAMRSAGFMPGLVDSPGTWVSPAGIPVDLMVPSLLAGNGRRGVRLPPHGDKSMRKTRGIEATLVDFDYQLIHSLHASDTRSFSVKVAGPAGLLVAKLHKIADREDHDSRLDDKDAHDIYRLLRAVPTSELVQKFKNLFIDELAKQVSFEALELLDRLFAQGPQSLGSVMAGRAETLVGNPAQVALASSILAEVVVRELKEHMSLS</sequence>
<dbReference type="Proteomes" id="UP000246894">
    <property type="component" value="Chromosome"/>
</dbReference>
<reference evidence="1 2" key="1">
    <citation type="submission" date="2017-10" db="EMBL/GenBank/DDBJ databases">
        <title>Genome of an Actinobacterium that displays light-enhanced growth.</title>
        <authorList>
            <person name="Maresca J.A."/>
            <person name="Hempel P."/>
            <person name="Shevchenko O."/>
            <person name="Miller K.J."/>
            <person name="Hahn M.W."/>
        </authorList>
    </citation>
    <scope>NUCLEOTIDE SEQUENCE [LARGE SCALE GENOMIC DNA]</scope>
    <source>
        <strain evidence="1 2">MWH-Mo1</strain>
    </source>
</reference>
<dbReference type="AlphaFoldDB" id="A0A2Z3S3N6"/>
<dbReference type="OrthoDB" id="3515986at2"/>
<accession>A0A2Z3S3N6</accession>
<dbReference type="RefSeq" id="WP_110232902.1">
    <property type="nucleotide sequence ID" value="NZ_CP023994.1"/>
</dbReference>
<evidence type="ECO:0000313" key="2">
    <source>
        <dbReference type="Proteomes" id="UP000246894"/>
    </source>
</evidence>
<gene>
    <name evidence="1" type="ORF">AURMO_00395</name>
</gene>
<dbReference type="KEGG" id="aum:AURMO_00395"/>
<evidence type="ECO:0000313" key="1">
    <source>
        <dbReference type="EMBL" id="AWR21012.1"/>
    </source>
</evidence>